<sequence>MGRYITSVIIVCMNILMLLVITGQTNQQVSSPKTISSWIQQNHHLHHHHQPSSINHRSIRSVKWEWSIDALKCSLKMMSLQISRYHNNMIMCCGLWKAKAMLKESALAVCEQPNNSIAVFDEMITEDLIYSQFSRSLLGDETLDCAAYPEGSPSCDRLFSLLSVAVILLIITLITVFSGFCAAVFCTFYWRRKYIIVSSNEKYQDTNYHKANSLSDLSVDSGSGNKSASKKSPLNRMMNLFSPPKSKRTDMINARDAMRRQLTNNNASKLSVVNNRKVIDGNCTPSDGRCSSASTSSSAVHSQKDVRVQ</sequence>
<keyword evidence="2" id="KW-0812">Transmembrane</keyword>
<keyword evidence="4" id="KW-1185">Reference proteome</keyword>
<feature type="region of interest" description="Disordered" evidence="1">
    <location>
        <begin position="284"/>
        <end position="309"/>
    </location>
</feature>
<evidence type="ECO:0000256" key="1">
    <source>
        <dbReference type="SAM" id="MobiDB-lite"/>
    </source>
</evidence>
<protein>
    <submittedName>
        <fullName evidence="3">Uncharacterized protein</fullName>
    </submittedName>
</protein>
<keyword evidence="2" id="KW-0472">Membrane</keyword>
<evidence type="ECO:0000256" key="2">
    <source>
        <dbReference type="SAM" id="Phobius"/>
    </source>
</evidence>
<accession>A0A9Q0RKI7</accession>
<proteinExistence type="predicted"/>
<feature type="transmembrane region" description="Helical" evidence="2">
    <location>
        <begin position="5"/>
        <end position="23"/>
    </location>
</feature>
<comment type="caution">
    <text evidence="3">The sequence shown here is derived from an EMBL/GenBank/DDBJ whole genome shotgun (WGS) entry which is preliminary data.</text>
</comment>
<feature type="compositionally biased region" description="Low complexity" evidence="1">
    <location>
        <begin position="218"/>
        <end position="232"/>
    </location>
</feature>
<feature type="transmembrane region" description="Helical" evidence="2">
    <location>
        <begin position="158"/>
        <end position="190"/>
    </location>
</feature>
<evidence type="ECO:0000313" key="3">
    <source>
        <dbReference type="EMBL" id="KAJ6219218.1"/>
    </source>
</evidence>
<name>A0A9Q0RKI7_BLOTA</name>
<dbReference type="EMBL" id="JAPWDV010000002">
    <property type="protein sequence ID" value="KAJ6219218.1"/>
    <property type="molecule type" value="Genomic_DNA"/>
</dbReference>
<feature type="region of interest" description="Disordered" evidence="1">
    <location>
        <begin position="218"/>
        <end position="249"/>
    </location>
</feature>
<organism evidence="3 4">
    <name type="scientific">Blomia tropicalis</name>
    <name type="common">Mite</name>
    <dbReference type="NCBI Taxonomy" id="40697"/>
    <lineage>
        <taxon>Eukaryota</taxon>
        <taxon>Metazoa</taxon>
        <taxon>Ecdysozoa</taxon>
        <taxon>Arthropoda</taxon>
        <taxon>Chelicerata</taxon>
        <taxon>Arachnida</taxon>
        <taxon>Acari</taxon>
        <taxon>Acariformes</taxon>
        <taxon>Sarcoptiformes</taxon>
        <taxon>Astigmata</taxon>
        <taxon>Glycyphagoidea</taxon>
        <taxon>Echimyopodidae</taxon>
        <taxon>Blomia</taxon>
    </lineage>
</organism>
<gene>
    <name evidence="3" type="ORF">RDWZM_005030</name>
</gene>
<evidence type="ECO:0000313" key="4">
    <source>
        <dbReference type="Proteomes" id="UP001142055"/>
    </source>
</evidence>
<keyword evidence="2" id="KW-1133">Transmembrane helix</keyword>
<dbReference type="AlphaFoldDB" id="A0A9Q0RKI7"/>
<dbReference type="Proteomes" id="UP001142055">
    <property type="component" value="Chromosome 2"/>
</dbReference>
<reference evidence="3" key="1">
    <citation type="submission" date="2022-12" db="EMBL/GenBank/DDBJ databases">
        <title>Genome assemblies of Blomia tropicalis.</title>
        <authorList>
            <person name="Cui Y."/>
        </authorList>
    </citation>
    <scope>NUCLEOTIDE SEQUENCE</scope>
    <source>
        <tissue evidence="3">Adult mites</tissue>
    </source>
</reference>